<dbReference type="PROSITE" id="PS51900">
    <property type="entry name" value="CB"/>
    <property type="match status" value="1"/>
</dbReference>
<reference evidence="8 9" key="1">
    <citation type="submission" date="2015-02" db="EMBL/GenBank/DDBJ databases">
        <title>Draft genome sequence of Kitasatospora griseola MF730-N6, a bafilomycin, terpentecin and satosporin producer.</title>
        <authorList>
            <person name="Arens J.C."/>
            <person name="Haltli B."/>
            <person name="Kerr R.G."/>
        </authorList>
    </citation>
    <scope>NUCLEOTIDE SEQUENCE [LARGE SCALE GENOMIC DNA]</scope>
    <source>
        <strain evidence="8 9">MF730-N6</strain>
    </source>
</reference>
<dbReference type="InterPro" id="IPR004107">
    <property type="entry name" value="Integrase_SAM-like_N"/>
</dbReference>
<dbReference type="Proteomes" id="UP000032066">
    <property type="component" value="Unassembled WGS sequence"/>
</dbReference>
<comment type="caution">
    <text evidence="8">The sequence shown here is derived from an EMBL/GenBank/DDBJ whole genome shotgun (WGS) entry which is preliminary data.</text>
</comment>
<evidence type="ECO:0000256" key="3">
    <source>
        <dbReference type="ARBA" id="ARBA00023172"/>
    </source>
</evidence>
<accession>A0A0D0PTP0</accession>
<protein>
    <submittedName>
        <fullName evidence="8">Integrase</fullName>
    </submittedName>
</protein>
<evidence type="ECO:0000313" key="9">
    <source>
        <dbReference type="Proteomes" id="UP000032066"/>
    </source>
</evidence>
<feature type="domain" description="Tyr recombinase" evidence="6">
    <location>
        <begin position="171"/>
        <end position="367"/>
    </location>
</feature>
<dbReference type="InterPro" id="IPR044068">
    <property type="entry name" value="CB"/>
</dbReference>
<dbReference type="EMBL" id="JXZB01000004">
    <property type="protein sequence ID" value="KIQ62003.1"/>
    <property type="molecule type" value="Genomic_DNA"/>
</dbReference>
<dbReference type="InterPro" id="IPR050090">
    <property type="entry name" value="Tyrosine_recombinase_XerCD"/>
</dbReference>
<dbReference type="InterPro" id="IPR010998">
    <property type="entry name" value="Integrase_recombinase_N"/>
</dbReference>
<gene>
    <name evidence="8" type="ORF">TR51_22610</name>
</gene>
<dbReference type="RefSeq" id="WP_043913797.1">
    <property type="nucleotide sequence ID" value="NZ_JXZB01000004.1"/>
</dbReference>
<dbReference type="PATRIC" id="fig|2064.6.peg.4859"/>
<dbReference type="PROSITE" id="PS51898">
    <property type="entry name" value="TYR_RECOMBINASE"/>
    <property type="match status" value="1"/>
</dbReference>
<dbReference type="CDD" id="cd01189">
    <property type="entry name" value="INT_ICEBs1_C_like"/>
    <property type="match status" value="1"/>
</dbReference>
<organism evidence="8 9">
    <name type="scientific">Kitasatospora griseola</name>
    <name type="common">Streptomyces griseolosporeus</name>
    <dbReference type="NCBI Taxonomy" id="2064"/>
    <lineage>
        <taxon>Bacteria</taxon>
        <taxon>Bacillati</taxon>
        <taxon>Actinomycetota</taxon>
        <taxon>Actinomycetes</taxon>
        <taxon>Kitasatosporales</taxon>
        <taxon>Streptomycetaceae</taxon>
        <taxon>Kitasatospora</taxon>
    </lineage>
</organism>
<dbReference type="InterPro" id="IPR013762">
    <property type="entry name" value="Integrase-like_cat_sf"/>
</dbReference>
<dbReference type="Gene3D" id="1.10.443.10">
    <property type="entry name" value="Intergrase catalytic core"/>
    <property type="match status" value="1"/>
</dbReference>
<keyword evidence="3" id="KW-0233">DNA recombination</keyword>
<dbReference type="AlphaFoldDB" id="A0A0D0PTP0"/>
<sequence length="377" mass="42870">MPKRNPNGAGTVTKRKDGRYQAAVYVPQPDGTRARKFVYGKTWDECDEKRRELVERDRQGIATPTRSAKLSEWLPYWLEHFITPHRKRTTVAKYEMHIRLYLLPLLGAKGLESLSPRDVRLFLAKVTKQATAATAKESHKVLRTALTAACRDELISRNVAMMVPPPRVVSKESHPWTLDETLAFLAESRKDPLYAAFALAVALGMRRGEIVGLRWSDVNLDDRSLVVREQVQRVGGQLYADTTKNGKRRPIPLPRICVAALRWHRLRQAEVRRTAGEKWTETGYIFTTRTGRPVEPTNVYRSFRRIAADAKVPVVRMHDARHGTATLLVASGVSPRVVMEILGHSQIGLTMNVYTHVTQDTQREALANMDRLLRKPR</sequence>
<dbReference type="Pfam" id="PF00589">
    <property type="entry name" value="Phage_integrase"/>
    <property type="match status" value="1"/>
</dbReference>
<dbReference type="SUPFAM" id="SSF56349">
    <property type="entry name" value="DNA breaking-rejoining enzymes"/>
    <property type="match status" value="1"/>
</dbReference>
<evidence type="ECO:0000256" key="1">
    <source>
        <dbReference type="ARBA" id="ARBA00022908"/>
    </source>
</evidence>
<proteinExistence type="predicted"/>
<keyword evidence="2 4" id="KW-0238">DNA-binding</keyword>
<dbReference type="InterPro" id="IPR002104">
    <property type="entry name" value="Integrase_catalytic"/>
</dbReference>
<evidence type="ECO:0000256" key="5">
    <source>
        <dbReference type="SAM" id="MobiDB-lite"/>
    </source>
</evidence>
<evidence type="ECO:0000259" key="6">
    <source>
        <dbReference type="PROSITE" id="PS51898"/>
    </source>
</evidence>
<evidence type="ECO:0000259" key="7">
    <source>
        <dbReference type="PROSITE" id="PS51900"/>
    </source>
</evidence>
<dbReference type="Gene3D" id="1.10.150.130">
    <property type="match status" value="1"/>
</dbReference>
<feature type="domain" description="Core-binding (CB)" evidence="7">
    <location>
        <begin position="68"/>
        <end position="150"/>
    </location>
</feature>
<keyword evidence="9" id="KW-1185">Reference proteome</keyword>
<dbReference type="GO" id="GO:0006310">
    <property type="term" value="P:DNA recombination"/>
    <property type="evidence" value="ECO:0007669"/>
    <property type="project" value="UniProtKB-KW"/>
</dbReference>
<feature type="region of interest" description="Disordered" evidence="5">
    <location>
        <begin position="1"/>
        <end position="20"/>
    </location>
</feature>
<keyword evidence="1" id="KW-0229">DNA integration</keyword>
<name>A0A0D0PTP0_KITGR</name>
<dbReference type="PANTHER" id="PTHR30349">
    <property type="entry name" value="PHAGE INTEGRASE-RELATED"/>
    <property type="match status" value="1"/>
</dbReference>
<dbReference type="STRING" id="2064.TR51_22610"/>
<evidence type="ECO:0000256" key="4">
    <source>
        <dbReference type="PROSITE-ProRule" id="PRU01248"/>
    </source>
</evidence>
<dbReference type="Pfam" id="PF14659">
    <property type="entry name" value="Phage_int_SAM_3"/>
    <property type="match status" value="1"/>
</dbReference>
<evidence type="ECO:0000313" key="8">
    <source>
        <dbReference type="EMBL" id="KIQ62003.1"/>
    </source>
</evidence>
<dbReference type="OrthoDB" id="3175606at2"/>
<dbReference type="GO" id="GO:0015074">
    <property type="term" value="P:DNA integration"/>
    <property type="evidence" value="ECO:0007669"/>
    <property type="project" value="UniProtKB-KW"/>
</dbReference>
<dbReference type="GO" id="GO:0003677">
    <property type="term" value="F:DNA binding"/>
    <property type="evidence" value="ECO:0007669"/>
    <property type="project" value="UniProtKB-UniRule"/>
</dbReference>
<evidence type="ECO:0000256" key="2">
    <source>
        <dbReference type="ARBA" id="ARBA00023125"/>
    </source>
</evidence>
<dbReference type="PANTHER" id="PTHR30349:SF91">
    <property type="entry name" value="INTA PROTEIN"/>
    <property type="match status" value="1"/>
</dbReference>
<dbReference type="InterPro" id="IPR011010">
    <property type="entry name" value="DNA_brk_join_enz"/>
</dbReference>